<dbReference type="Pfam" id="PF13439">
    <property type="entry name" value="Glyco_transf_4"/>
    <property type="match status" value="1"/>
</dbReference>
<dbReference type="Gene3D" id="3.40.50.2000">
    <property type="entry name" value="Glycogen Phosphorylase B"/>
    <property type="match status" value="2"/>
</dbReference>
<feature type="domain" description="Glycosyltransferase subfamily 4-like N-terminal" evidence="2">
    <location>
        <begin position="13"/>
        <end position="123"/>
    </location>
</feature>
<organism evidence="3 4">
    <name type="scientific">Flavobacterium croceum DSM 17960</name>
    <dbReference type="NCBI Taxonomy" id="1121886"/>
    <lineage>
        <taxon>Bacteria</taxon>
        <taxon>Pseudomonadati</taxon>
        <taxon>Bacteroidota</taxon>
        <taxon>Flavobacteriia</taxon>
        <taxon>Flavobacteriales</taxon>
        <taxon>Flavobacteriaceae</taxon>
        <taxon>Flavobacterium</taxon>
    </lineage>
</organism>
<dbReference type="AlphaFoldDB" id="A0A2S4N9E4"/>
<keyword evidence="4" id="KW-1185">Reference proteome</keyword>
<gene>
    <name evidence="3" type="ORF">Q361_10441</name>
</gene>
<evidence type="ECO:0000259" key="2">
    <source>
        <dbReference type="Pfam" id="PF13439"/>
    </source>
</evidence>
<dbReference type="RefSeq" id="WP_103725388.1">
    <property type="nucleotide sequence ID" value="NZ_PQNY01000004.1"/>
</dbReference>
<dbReference type="CDD" id="cd03811">
    <property type="entry name" value="GT4_GT28_WabH-like"/>
    <property type="match status" value="1"/>
</dbReference>
<reference evidence="3 4" key="1">
    <citation type="submission" date="2018-01" db="EMBL/GenBank/DDBJ databases">
        <title>Genomic Encyclopedia of Type Strains, Phase I: the one thousand microbial genomes (KMG-I) project.</title>
        <authorList>
            <person name="Goeker M."/>
        </authorList>
    </citation>
    <scope>NUCLEOTIDE SEQUENCE [LARGE SCALE GENOMIC DNA]</scope>
    <source>
        <strain evidence="3 4">DSM 17960</strain>
    </source>
</reference>
<evidence type="ECO:0000259" key="1">
    <source>
        <dbReference type="Pfam" id="PF00534"/>
    </source>
</evidence>
<name>A0A2S4N9E4_9FLAO</name>
<evidence type="ECO:0000313" key="3">
    <source>
        <dbReference type="EMBL" id="POS02322.1"/>
    </source>
</evidence>
<feature type="domain" description="Glycosyl transferase family 1" evidence="1">
    <location>
        <begin position="179"/>
        <end position="330"/>
    </location>
</feature>
<comment type="caution">
    <text evidence="3">The sequence shown here is derived from an EMBL/GenBank/DDBJ whole genome shotgun (WGS) entry which is preliminary data.</text>
</comment>
<dbReference type="GO" id="GO:0016757">
    <property type="term" value="F:glycosyltransferase activity"/>
    <property type="evidence" value="ECO:0007669"/>
    <property type="project" value="InterPro"/>
</dbReference>
<dbReference type="Proteomes" id="UP000237056">
    <property type="component" value="Unassembled WGS sequence"/>
</dbReference>
<proteinExistence type="predicted"/>
<dbReference type="Pfam" id="PF00534">
    <property type="entry name" value="Glycos_transf_1"/>
    <property type="match status" value="1"/>
</dbReference>
<keyword evidence="3" id="KW-0808">Transferase</keyword>
<dbReference type="OrthoDB" id="823685at2"/>
<dbReference type="PANTHER" id="PTHR12526:SF630">
    <property type="entry name" value="GLYCOSYLTRANSFERASE"/>
    <property type="match status" value="1"/>
</dbReference>
<dbReference type="InterPro" id="IPR028098">
    <property type="entry name" value="Glyco_trans_4-like_N"/>
</dbReference>
<dbReference type="SUPFAM" id="SSF53756">
    <property type="entry name" value="UDP-Glycosyltransferase/glycogen phosphorylase"/>
    <property type="match status" value="1"/>
</dbReference>
<accession>A0A2S4N9E4</accession>
<dbReference type="EMBL" id="PQNY01000004">
    <property type="protein sequence ID" value="POS02322.1"/>
    <property type="molecule type" value="Genomic_DNA"/>
</dbReference>
<dbReference type="PANTHER" id="PTHR12526">
    <property type="entry name" value="GLYCOSYLTRANSFERASE"/>
    <property type="match status" value="1"/>
</dbReference>
<protein>
    <submittedName>
        <fullName evidence="3">Glycosyltransferase involved in cell wall biosynthesis</fullName>
    </submittedName>
</protein>
<evidence type="ECO:0000313" key="4">
    <source>
        <dbReference type="Proteomes" id="UP000237056"/>
    </source>
</evidence>
<sequence>MRVVQLIDSLEAGGAERMAVTYANSLSKSIKFSGLVATRKEGILKESLFQDVTYLFLNRKKTFDFKALHRLKKYCIQHNVEIIHAHSSSYFIAILLKFIVPQLKIVWHDHNGLGVENLGIKTYFLKIASLFFLGIISVNTNLKEWAEKKLYCKNVLYLPNYITPEINFKKETKLIGISGKRILCLANLRKQKNHEMLLKLAEKVKQDFPDWTFHCVGKDFKDDYSKSLFETVAKMQLQDVVFFYDSKEDIYHIITQSDIGILTSLSEGLPVSLLEYGLFSKPVVCTSVGQIPQIIENGKNGYLAEVNNVDDFFEKIKLLISNKQLANSLGLQLYQTIEKEYLEDKVLGLYQNWLLKMIYG</sequence>
<dbReference type="InterPro" id="IPR001296">
    <property type="entry name" value="Glyco_trans_1"/>
</dbReference>